<reference evidence="2 3" key="1">
    <citation type="submission" date="2018-06" db="EMBL/GenBank/DDBJ databases">
        <title>Extensive metabolic versatility and redundancy in microbially diverse, dynamic hydrothermal sediments.</title>
        <authorList>
            <person name="Dombrowski N."/>
            <person name="Teske A."/>
            <person name="Baker B.J."/>
        </authorList>
    </citation>
    <scope>NUCLEOTIDE SEQUENCE [LARGE SCALE GENOMIC DNA]</scope>
    <source>
        <strain evidence="2">B3_G15</strain>
    </source>
</reference>
<organism evidence="2 3">
    <name type="scientific">Aerophobetes bacterium</name>
    <dbReference type="NCBI Taxonomy" id="2030807"/>
    <lineage>
        <taxon>Bacteria</taxon>
        <taxon>Candidatus Aerophobota</taxon>
    </lineage>
</organism>
<keyword evidence="1" id="KW-0472">Membrane</keyword>
<keyword evidence="1" id="KW-0812">Transmembrane</keyword>
<dbReference type="EMBL" id="QMQA01000185">
    <property type="protein sequence ID" value="RLE12180.1"/>
    <property type="molecule type" value="Genomic_DNA"/>
</dbReference>
<evidence type="ECO:0000313" key="2">
    <source>
        <dbReference type="EMBL" id="RLE12180.1"/>
    </source>
</evidence>
<proteinExistence type="predicted"/>
<feature type="transmembrane region" description="Helical" evidence="1">
    <location>
        <begin position="52"/>
        <end position="73"/>
    </location>
</feature>
<dbReference type="Proteomes" id="UP000280417">
    <property type="component" value="Unassembled WGS sequence"/>
</dbReference>
<evidence type="ECO:0000313" key="3">
    <source>
        <dbReference type="Proteomes" id="UP000280417"/>
    </source>
</evidence>
<name>A0A662D8W1_UNCAE</name>
<keyword evidence="1" id="KW-1133">Transmembrane helix</keyword>
<sequence length="76" mass="8618">MKTMEYQKINALMILILLILVFVLSNWIGIVISVTSMCLGMLCILTGTRRTHLMGFLVLPTIFYFSGMNFIILSTL</sequence>
<protein>
    <submittedName>
        <fullName evidence="2">Uncharacterized protein</fullName>
    </submittedName>
</protein>
<accession>A0A662D8W1</accession>
<evidence type="ECO:0000256" key="1">
    <source>
        <dbReference type="SAM" id="Phobius"/>
    </source>
</evidence>
<dbReference type="AlphaFoldDB" id="A0A662D8W1"/>
<comment type="caution">
    <text evidence="2">The sequence shown here is derived from an EMBL/GenBank/DDBJ whole genome shotgun (WGS) entry which is preliminary data.</text>
</comment>
<feature type="transmembrane region" description="Helical" evidence="1">
    <location>
        <begin position="12"/>
        <end position="45"/>
    </location>
</feature>
<gene>
    <name evidence="2" type="ORF">DRJ04_06675</name>
</gene>